<reference evidence="2" key="1">
    <citation type="journal article" date="2020" name="Stud. Mycol.">
        <title>101 Dothideomycetes genomes: a test case for predicting lifestyles and emergence of pathogens.</title>
        <authorList>
            <person name="Haridas S."/>
            <person name="Albert R."/>
            <person name="Binder M."/>
            <person name="Bloem J."/>
            <person name="Labutti K."/>
            <person name="Salamov A."/>
            <person name="Andreopoulos B."/>
            <person name="Baker S."/>
            <person name="Barry K."/>
            <person name="Bills G."/>
            <person name="Bluhm B."/>
            <person name="Cannon C."/>
            <person name="Castanera R."/>
            <person name="Culley D."/>
            <person name="Daum C."/>
            <person name="Ezra D."/>
            <person name="Gonzalez J."/>
            <person name="Henrissat B."/>
            <person name="Kuo A."/>
            <person name="Liang C."/>
            <person name="Lipzen A."/>
            <person name="Lutzoni F."/>
            <person name="Magnuson J."/>
            <person name="Mondo S."/>
            <person name="Nolan M."/>
            <person name="Ohm R."/>
            <person name="Pangilinan J."/>
            <person name="Park H.-J."/>
            <person name="Ramirez L."/>
            <person name="Alfaro M."/>
            <person name="Sun H."/>
            <person name="Tritt A."/>
            <person name="Yoshinaga Y."/>
            <person name="Zwiers L.-H."/>
            <person name="Turgeon B."/>
            <person name="Goodwin S."/>
            <person name="Spatafora J."/>
            <person name="Crous P."/>
            <person name="Grigoriev I."/>
        </authorList>
    </citation>
    <scope>NUCLEOTIDE SEQUENCE</scope>
    <source>
        <strain evidence="2">CBS 122367</strain>
    </source>
</reference>
<keyword evidence="1" id="KW-0812">Transmembrane</keyword>
<keyword evidence="1" id="KW-0472">Membrane</keyword>
<keyword evidence="1" id="KW-1133">Transmembrane helix</keyword>
<dbReference type="InterPro" id="IPR050475">
    <property type="entry name" value="Prenyltransferase_related"/>
</dbReference>
<dbReference type="Gene3D" id="1.10.357.140">
    <property type="entry name" value="UbiA prenyltransferase"/>
    <property type="match status" value="1"/>
</dbReference>
<dbReference type="InterPro" id="IPR044878">
    <property type="entry name" value="UbiA_sf"/>
</dbReference>
<name>A0A6G1IR76_9PLEO</name>
<organism evidence="2 3">
    <name type="scientific">Lentithecium fluviatile CBS 122367</name>
    <dbReference type="NCBI Taxonomy" id="1168545"/>
    <lineage>
        <taxon>Eukaryota</taxon>
        <taxon>Fungi</taxon>
        <taxon>Dikarya</taxon>
        <taxon>Ascomycota</taxon>
        <taxon>Pezizomycotina</taxon>
        <taxon>Dothideomycetes</taxon>
        <taxon>Pleosporomycetidae</taxon>
        <taxon>Pleosporales</taxon>
        <taxon>Massarineae</taxon>
        <taxon>Lentitheciaceae</taxon>
        <taxon>Lentithecium</taxon>
    </lineage>
</organism>
<dbReference type="OrthoDB" id="434972at2759"/>
<evidence type="ECO:0000313" key="2">
    <source>
        <dbReference type="EMBL" id="KAF2680746.1"/>
    </source>
</evidence>
<dbReference type="PANTHER" id="PTHR42723">
    <property type="entry name" value="CHLOROPHYLL SYNTHASE"/>
    <property type="match status" value="1"/>
</dbReference>
<dbReference type="PANTHER" id="PTHR42723:SF1">
    <property type="entry name" value="CHLOROPHYLL SYNTHASE, CHLOROPLASTIC"/>
    <property type="match status" value="1"/>
</dbReference>
<feature type="transmembrane region" description="Helical" evidence="1">
    <location>
        <begin position="104"/>
        <end position="124"/>
    </location>
</feature>
<protein>
    <submittedName>
        <fullName evidence="2">Uncharacterized protein</fullName>
    </submittedName>
</protein>
<dbReference type="Proteomes" id="UP000799291">
    <property type="component" value="Unassembled WGS sequence"/>
</dbReference>
<accession>A0A6G1IR76</accession>
<sequence>MTGLLNLLVGPALNGYESDKPPITSLMARFPASIKEDNLNKPWRPIPSKRLSPSQSTTLWYYLHLAVMALGTFFDTIPFTAALLLLDWLYNNCEGGSNPLARNLINACAVVCLALGATIVAYGGNPFILNEKG</sequence>
<feature type="transmembrane region" description="Helical" evidence="1">
    <location>
        <begin position="59"/>
        <end position="84"/>
    </location>
</feature>
<dbReference type="AlphaFoldDB" id="A0A6G1IR76"/>
<evidence type="ECO:0000313" key="3">
    <source>
        <dbReference type="Proteomes" id="UP000799291"/>
    </source>
</evidence>
<gene>
    <name evidence="2" type="ORF">K458DRAFT_392421</name>
</gene>
<keyword evidence="3" id="KW-1185">Reference proteome</keyword>
<evidence type="ECO:0000256" key="1">
    <source>
        <dbReference type="SAM" id="Phobius"/>
    </source>
</evidence>
<dbReference type="EMBL" id="MU005594">
    <property type="protein sequence ID" value="KAF2680746.1"/>
    <property type="molecule type" value="Genomic_DNA"/>
</dbReference>
<proteinExistence type="predicted"/>